<dbReference type="SUPFAM" id="SSF56935">
    <property type="entry name" value="Porins"/>
    <property type="match status" value="1"/>
</dbReference>
<evidence type="ECO:0000256" key="6">
    <source>
        <dbReference type="SAM" id="SignalP"/>
    </source>
</evidence>
<gene>
    <name evidence="9" type="ORF">ACFPMF_18210</name>
</gene>
<keyword evidence="9" id="KW-0675">Receptor</keyword>
<protein>
    <submittedName>
        <fullName evidence="9">TonB-dependent receptor domain-containing protein</fullName>
    </submittedName>
</protein>
<keyword evidence="4" id="KW-0798">TonB box</keyword>
<evidence type="ECO:0000313" key="10">
    <source>
        <dbReference type="Proteomes" id="UP001596106"/>
    </source>
</evidence>
<feature type="chain" id="PRO_5045142110" evidence="6">
    <location>
        <begin position="20"/>
        <end position="935"/>
    </location>
</feature>
<reference evidence="10" key="1">
    <citation type="journal article" date="2019" name="Int. J. Syst. Evol. Microbiol.">
        <title>The Global Catalogue of Microorganisms (GCM) 10K type strain sequencing project: providing services to taxonomists for standard genome sequencing and annotation.</title>
        <authorList>
            <consortium name="The Broad Institute Genomics Platform"/>
            <consortium name="The Broad Institute Genome Sequencing Center for Infectious Disease"/>
            <person name="Wu L."/>
            <person name="Ma J."/>
        </authorList>
    </citation>
    <scope>NUCLEOTIDE SEQUENCE [LARGE SCALE GENOMIC DNA]</scope>
    <source>
        <strain evidence="10">CCUG 55250</strain>
    </source>
</reference>
<feature type="compositionally biased region" description="Polar residues" evidence="5">
    <location>
        <begin position="481"/>
        <end position="490"/>
    </location>
</feature>
<comment type="similarity">
    <text evidence="4">Belongs to the TonB-dependent receptor family.</text>
</comment>
<keyword evidence="10" id="KW-1185">Reference proteome</keyword>
<keyword evidence="2 4" id="KW-0472">Membrane</keyword>
<dbReference type="Pfam" id="PF07715">
    <property type="entry name" value="Plug"/>
    <property type="match status" value="1"/>
</dbReference>
<accession>A0ABW0IDE4</accession>
<evidence type="ECO:0000256" key="3">
    <source>
        <dbReference type="ARBA" id="ARBA00023237"/>
    </source>
</evidence>
<comment type="caution">
    <text evidence="9">The sequence shown here is derived from an EMBL/GenBank/DDBJ whole genome shotgun (WGS) entry which is preliminary data.</text>
</comment>
<organism evidence="9 10">
    <name type="scientific">Larkinella bovis</name>
    <dbReference type="NCBI Taxonomy" id="683041"/>
    <lineage>
        <taxon>Bacteria</taxon>
        <taxon>Pseudomonadati</taxon>
        <taxon>Bacteroidota</taxon>
        <taxon>Cytophagia</taxon>
        <taxon>Cytophagales</taxon>
        <taxon>Spirosomataceae</taxon>
        <taxon>Larkinella</taxon>
    </lineage>
</organism>
<comment type="subcellular location">
    <subcellularLocation>
        <location evidence="1 4">Cell outer membrane</location>
    </subcellularLocation>
</comment>
<feature type="domain" description="TonB-dependent receptor-like beta-barrel" evidence="7">
    <location>
        <begin position="420"/>
        <end position="894"/>
    </location>
</feature>
<dbReference type="InterPro" id="IPR000531">
    <property type="entry name" value="Beta-barrel_TonB"/>
</dbReference>
<keyword evidence="3" id="KW-0998">Cell outer membrane</keyword>
<dbReference type="InterPro" id="IPR012910">
    <property type="entry name" value="Plug_dom"/>
</dbReference>
<dbReference type="PANTHER" id="PTHR40980">
    <property type="entry name" value="PLUG DOMAIN-CONTAINING PROTEIN"/>
    <property type="match status" value="1"/>
</dbReference>
<evidence type="ECO:0000259" key="8">
    <source>
        <dbReference type="Pfam" id="PF07715"/>
    </source>
</evidence>
<feature type="domain" description="TonB-dependent receptor plug" evidence="8">
    <location>
        <begin position="136"/>
        <end position="225"/>
    </location>
</feature>
<dbReference type="InterPro" id="IPR037066">
    <property type="entry name" value="Plug_dom_sf"/>
</dbReference>
<dbReference type="Pfam" id="PF00593">
    <property type="entry name" value="TonB_dep_Rec_b-barrel"/>
    <property type="match status" value="1"/>
</dbReference>
<dbReference type="InterPro" id="IPR008969">
    <property type="entry name" value="CarboxyPept-like_regulatory"/>
</dbReference>
<dbReference type="Pfam" id="PF13715">
    <property type="entry name" value="CarbopepD_reg_2"/>
    <property type="match status" value="1"/>
</dbReference>
<dbReference type="Gene3D" id="2.40.170.20">
    <property type="entry name" value="TonB-dependent receptor, beta-barrel domain"/>
    <property type="match status" value="1"/>
</dbReference>
<dbReference type="PANTHER" id="PTHR40980:SF4">
    <property type="entry name" value="TONB-DEPENDENT RECEPTOR-LIKE BETA-BARREL DOMAIN-CONTAINING PROTEIN"/>
    <property type="match status" value="1"/>
</dbReference>
<name>A0ABW0IDE4_9BACT</name>
<evidence type="ECO:0000256" key="2">
    <source>
        <dbReference type="ARBA" id="ARBA00023136"/>
    </source>
</evidence>
<keyword evidence="6" id="KW-0732">Signal</keyword>
<evidence type="ECO:0000256" key="4">
    <source>
        <dbReference type="RuleBase" id="RU003357"/>
    </source>
</evidence>
<evidence type="ECO:0000313" key="9">
    <source>
        <dbReference type="EMBL" id="MFC5411261.1"/>
    </source>
</evidence>
<dbReference type="Proteomes" id="UP001596106">
    <property type="component" value="Unassembled WGS sequence"/>
</dbReference>
<dbReference type="Gene3D" id="2.60.40.1120">
    <property type="entry name" value="Carboxypeptidase-like, regulatory domain"/>
    <property type="match status" value="1"/>
</dbReference>
<proteinExistence type="inferred from homology"/>
<feature type="region of interest" description="Disordered" evidence="5">
    <location>
        <begin position="475"/>
        <end position="499"/>
    </location>
</feature>
<dbReference type="Gene3D" id="2.170.130.10">
    <property type="entry name" value="TonB-dependent receptor, plug domain"/>
    <property type="match status" value="1"/>
</dbReference>
<evidence type="ECO:0000256" key="1">
    <source>
        <dbReference type="ARBA" id="ARBA00004442"/>
    </source>
</evidence>
<evidence type="ECO:0000256" key="5">
    <source>
        <dbReference type="SAM" id="MobiDB-lite"/>
    </source>
</evidence>
<dbReference type="SUPFAM" id="SSF49464">
    <property type="entry name" value="Carboxypeptidase regulatory domain-like"/>
    <property type="match status" value="1"/>
</dbReference>
<dbReference type="EMBL" id="JBHSMA010000006">
    <property type="protein sequence ID" value="MFC5411261.1"/>
    <property type="molecule type" value="Genomic_DNA"/>
</dbReference>
<feature type="signal peptide" evidence="6">
    <location>
        <begin position="1"/>
        <end position="19"/>
    </location>
</feature>
<dbReference type="InterPro" id="IPR036942">
    <property type="entry name" value="Beta-barrel_TonB_sf"/>
</dbReference>
<dbReference type="RefSeq" id="WP_379847984.1">
    <property type="nucleotide sequence ID" value="NZ_JBHSMA010000006.1"/>
</dbReference>
<sequence>MKFFLTGITLFVFHFAVLAQSGSLKGTVKDTKNNEAIIGATIQLVGSNPVIGAVTDVEGNFEIANVSAGVHQVQISYVSYATKTIDNVRVEAGKTTLINSALDEDNKTLAEVIVKGQRGTNTEMAVITEIKQIEQVAVGISAQQISRSQDRDASQVIRRVPGISIQDDRFVIVRGLNERYNTVMLNDIITPSTEVDIKSFSFDLIPSSAIDRMLIFKSGAAELPGDFGGGIIKIYTKTIPDANSFYAGISTSYRAGTTFQNHHSYQGGKTDWLGFDDGTRRLPSNFPSQRRINTFGASSEPVINRFKALSPYFTLQNRMMSPDLRAQLGFSKRFYIGSKELTNFTNINYTNTHTFSNVEQYRYFAADPTTGHSDIQYAYKDQLLTENTRLGVLTNWAFILNSRTKFEFRNLFNQLGTKETTLRGGYNDNNLELNNYAFRYEQKSIYTGQLNGTHELNGQSRLRWTGGFGFTNRQEPDYRRFTSSRPQGSSEPFRIDVPQQPSPTFQNAARFYSNLTEYVTTGRVDYEYKKAASAETADKQILKLRAGLYGEYKDRTFRARYFGIVNPNNVSAEILSLPPAQFFQASNLSTRGLYYNEGTNTQDKYDAQNTLLSGYVGAYIPFSERLNATIGFRGEYNRQQLQSVVNGVQKIRVDNPIFNPLPSVNASYHLTDKSLIRLAYSMSVNRPEFRELAQFSYYDFNYDVSRVGNPNLKTARIHNADARYEFYPSEGQLISLAAFYKYFIDPIEAKINYSGSGVSYTVDNANNAYSMGLELEARKSLRGVSGSGFLDNLTVLLNAALIKSSVINSFVGQENNRSLQGQSPYLINAGLYYTDEKQGWQVNLLYNVIGRRIFAVGDRSVQPTIYEMPRNAIDLTVTKRVGDHLEVRAGVQDLLNQPFRLIQDSNLDKKITDSDEVYQRFKRGSYSTVGISYKF</sequence>
<evidence type="ECO:0000259" key="7">
    <source>
        <dbReference type="Pfam" id="PF00593"/>
    </source>
</evidence>